<dbReference type="GO" id="GO:0016740">
    <property type="term" value="F:transferase activity"/>
    <property type="evidence" value="ECO:0007669"/>
    <property type="project" value="UniProtKB-KW"/>
</dbReference>
<proteinExistence type="predicted"/>
<dbReference type="Gene3D" id="3.40.50.2000">
    <property type="entry name" value="Glycogen Phosphorylase B"/>
    <property type="match status" value="1"/>
</dbReference>
<accession>A0A556M8Q8</accession>
<gene>
    <name evidence="1" type="ORF">FO440_22690</name>
</gene>
<sequence>MDLTITETNETHLPRLPEQLIIFSHLRWDFVYQRPQHLASRLAKLSNLFYIEEPIFDAYERIYFESVVKNKVTVMVPHLKPGLSHEFTIAGLSSLFNVFIAGFDLAYTAFWYYTPMALEFSASYEPQIIIYDCMDELSAFKFAPLNIRTLEKELMLKADLVLTGGRSLYEAKKASHHNIHAFPSSIDMVHFTQARAKGDLPLDQVSGNMPILGFYGVIDERFDIALIADLAEARPDWQIVLIGPVVKIDPDSLPKQVNIQYLGPKTYEQLPGYMAGWDIAMIPFLLNESTRFISPTKTPEYLAAGLPVISTPIFDVVNPYGLNGLVDIGKNAAEFIKLAEDILADKLNEPDRLAIADGFLALNSWDKTFDGIKQEMLKVIAQKNQPLASDRYV</sequence>
<evidence type="ECO:0000313" key="2">
    <source>
        <dbReference type="Proteomes" id="UP000318733"/>
    </source>
</evidence>
<protein>
    <submittedName>
        <fullName evidence="1">Glycosyltransferase family 1 protein</fullName>
    </submittedName>
</protein>
<keyword evidence="2" id="KW-1185">Reference proteome</keyword>
<dbReference type="EMBL" id="VLPK01000007">
    <property type="protein sequence ID" value="TSJ36318.1"/>
    <property type="molecule type" value="Genomic_DNA"/>
</dbReference>
<dbReference type="OrthoDB" id="9816564at2"/>
<dbReference type="Pfam" id="PF13692">
    <property type="entry name" value="Glyco_trans_1_4"/>
    <property type="match status" value="1"/>
</dbReference>
<dbReference type="SUPFAM" id="SSF53756">
    <property type="entry name" value="UDP-Glycosyltransferase/glycogen phosphorylase"/>
    <property type="match status" value="1"/>
</dbReference>
<dbReference type="Proteomes" id="UP000318733">
    <property type="component" value="Unassembled WGS sequence"/>
</dbReference>
<evidence type="ECO:0000313" key="1">
    <source>
        <dbReference type="EMBL" id="TSJ36318.1"/>
    </source>
</evidence>
<name>A0A556M8Q8_9SPHI</name>
<keyword evidence="1" id="KW-0808">Transferase</keyword>
<comment type="caution">
    <text evidence="1">The sequence shown here is derived from an EMBL/GenBank/DDBJ whole genome shotgun (WGS) entry which is preliminary data.</text>
</comment>
<reference evidence="1 2" key="1">
    <citation type="submission" date="2019-07" db="EMBL/GenBank/DDBJ databases">
        <authorList>
            <person name="Huq M.A."/>
        </authorList>
    </citation>
    <scope>NUCLEOTIDE SEQUENCE [LARGE SCALE GENOMIC DNA]</scope>
    <source>
        <strain evidence="1 2">MAH-19</strain>
    </source>
</reference>
<dbReference type="AlphaFoldDB" id="A0A556M8Q8"/>
<organism evidence="1 2">
    <name type="scientific">Mucilaginibacter corticis</name>
    <dbReference type="NCBI Taxonomy" id="2597670"/>
    <lineage>
        <taxon>Bacteria</taxon>
        <taxon>Pseudomonadati</taxon>
        <taxon>Bacteroidota</taxon>
        <taxon>Sphingobacteriia</taxon>
        <taxon>Sphingobacteriales</taxon>
        <taxon>Sphingobacteriaceae</taxon>
        <taxon>Mucilaginibacter</taxon>
    </lineage>
</organism>